<dbReference type="EMBL" id="CADEPI010000098">
    <property type="protein sequence ID" value="CAB3374428.1"/>
    <property type="molecule type" value="Genomic_DNA"/>
</dbReference>
<comment type="caution">
    <text evidence="1">The sequence shown here is derived from an EMBL/GenBank/DDBJ whole genome shotgun (WGS) entry which is preliminary data.</text>
</comment>
<name>A0A8S1CUQ7_9INSE</name>
<organism evidence="1 2">
    <name type="scientific">Cloeon dipterum</name>
    <dbReference type="NCBI Taxonomy" id="197152"/>
    <lineage>
        <taxon>Eukaryota</taxon>
        <taxon>Metazoa</taxon>
        <taxon>Ecdysozoa</taxon>
        <taxon>Arthropoda</taxon>
        <taxon>Hexapoda</taxon>
        <taxon>Insecta</taxon>
        <taxon>Pterygota</taxon>
        <taxon>Palaeoptera</taxon>
        <taxon>Ephemeroptera</taxon>
        <taxon>Pisciforma</taxon>
        <taxon>Baetidae</taxon>
        <taxon>Cloeon</taxon>
    </lineage>
</organism>
<reference evidence="1 2" key="1">
    <citation type="submission" date="2020-04" db="EMBL/GenBank/DDBJ databases">
        <authorList>
            <person name="Alioto T."/>
            <person name="Alioto T."/>
            <person name="Gomez Garrido J."/>
        </authorList>
    </citation>
    <scope>NUCLEOTIDE SEQUENCE [LARGE SCALE GENOMIC DNA]</scope>
</reference>
<dbReference type="SUPFAM" id="SSF57903">
    <property type="entry name" value="FYVE/PHD zinc finger"/>
    <property type="match status" value="1"/>
</dbReference>
<evidence type="ECO:0000313" key="1">
    <source>
        <dbReference type="EMBL" id="CAB3374428.1"/>
    </source>
</evidence>
<evidence type="ECO:0008006" key="3">
    <source>
        <dbReference type="Google" id="ProtNLM"/>
    </source>
</evidence>
<dbReference type="Proteomes" id="UP000494165">
    <property type="component" value="Unassembled WGS sequence"/>
</dbReference>
<gene>
    <name evidence="1" type="ORF">CLODIP_2_CD16300</name>
</gene>
<proteinExistence type="predicted"/>
<dbReference type="InterPro" id="IPR036691">
    <property type="entry name" value="Endo/exonu/phosph_ase_sf"/>
</dbReference>
<dbReference type="SUPFAM" id="SSF56219">
    <property type="entry name" value="DNase I-like"/>
    <property type="match status" value="1"/>
</dbReference>
<dbReference type="OrthoDB" id="10056483at2759"/>
<accession>A0A8S1CUQ7</accession>
<evidence type="ECO:0000313" key="2">
    <source>
        <dbReference type="Proteomes" id="UP000494165"/>
    </source>
</evidence>
<dbReference type="AlphaFoldDB" id="A0A8S1CUQ7"/>
<sequence>MKSKITRRTAVLFTTLCAVRMQLLIFDLRTVPLLQPTPPHRWTPEFTTSAVNTRCVLPLWTTLDAGRTQAHKKSWLRSRLLLAPGSLKVSPVKRALWHLSLRLALSGQVELSPGPLVNCVLCDRPGRRTQIRIKCEERGKNYHATCLKMSTGEKAKFRLGGYKCMVCALPSISDSLWSLPAAMNFPVLHTTSNRPKKEATILCFNARSLKNRKRAADIVALLEVHSADVVAINETWLSADVLDHEVIPTDLVVLRKDRVGGKRPAGAQRAEG</sequence>
<dbReference type="InterPro" id="IPR011011">
    <property type="entry name" value="Znf_FYVE_PHD"/>
</dbReference>
<protein>
    <recommendedName>
        <fullName evidence="3">PHD-type domain-containing protein</fullName>
    </recommendedName>
</protein>
<dbReference type="CDD" id="cd15489">
    <property type="entry name" value="PHD_SF"/>
    <property type="match status" value="1"/>
</dbReference>
<keyword evidence="2" id="KW-1185">Reference proteome</keyword>